<gene>
    <name evidence="1" type="ORF">BCV71DRAFT_177742</name>
</gene>
<sequence length="67" mass="7878">EILILETSLAYKLTSGERIGFDHYKIMFHLLIMIKTIVEKWEYAFLDHLNKAKLHFVHAHGKLLDAL</sequence>
<accession>A0A1X0S570</accession>
<name>A0A1X0S570_RHIZD</name>
<evidence type="ECO:0000313" key="1">
    <source>
        <dbReference type="EMBL" id="ORE19414.1"/>
    </source>
</evidence>
<reference evidence="1 2" key="1">
    <citation type="journal article" date="2016" name="Proc. Natl. Acad. Sci. U.S.A.">
        <title>Lipid metabolic changes in an early divergent fungus govern the establishment of a mutualistic symbiosis with endobacteria.</title>
        <authorList>
            <person name="Lastovetsky O.A."/>
            <person name="Gaspar M.L."/>
            <person name="Mondo S.J."/>
            <person name="LaButti K.M."/>
            <person name="Sandor L."/>
            <person name="Grigoriev I.V."/>
            <person name="Henry S.A."/>
            <person name="Pawlowska T.E."/>
        </authorList>
    </citation>
    <scope>NUCLEOTIDE SEQUENCE [LARGE SCALE GENOMIC DNA]</scope>
    <source>
        <strain evidence="1 2">ATCC 11559</strain>
    </source>
</reference>
<feature type="non-terminal residue" evidence="1">
    <location>
        <position position="1"/>
    </location>
</feature>
<dbReference type="AlphaFoldDB" id="A0A1X0S570"/>
<dbReference type="OMA" id="IVEKWEY"/>
<dbReference type="EMBL" id="KV921311">
    <property type="protein sequence ID" value="ORE19414.1"/>
    <property type="molecule type" value="Genomic_DNA"/>
</dbReference>
<evidence type="ECO:0000313" key="2">
    <source>
        <dbReference type="Proteomes" id="UP000242381"/>
    </source>
</evidence>
<dbReference type="Proteomes" id="UP000242381">
    <property type="component" value="Unassembled WGS sequence"/>
</dbReference>
<proteinExistence type="predicted"/>
<organism evidence="1 2">
    <name type="scientific">Rhizopus microsporus</name>
    <dbReference type="NCBI Taxonomy" id="58291"/>
    <lineage>
        <taxon>Eukaryota</taxon>
        <taxon>Fungi</taxon>
        <taxon>Fungi incertae sedis</taxon>
        <taxon>Mucoromycota</taxon>
        <taxon>Mucoromycotina</taxon>
        <taxon>Mucoromycetes</taxon>
        <taxon>Mucorales</taxon>
        <taxon>Mucorineae</taxon>
        <taxon>Rhizopodaceae</taxon>
        <taxon>Rhizopus</taxon>
    </lineage>
</organism>
<protein>
    <submittedName>
        <fullName evidence="1">Uncharacterized protein</fullName>
    </submittedName>
</protein>